<accession>A0A0B6S8K7</accession>
<dbReference type="HOGENOM" id="CLU_055491_4_3_4"/>
<dbReference type="KEGG" id="bpla:bpln_2g27260"/>
<dbReference type="Pfam" id="PF04828">
    <property type="entry name" value="GFA"/>
    <property type="match status" value="1"/>
</dbReference>
<dbReference type="InterPro" id="IPR011057">
    <property type="entry name" value="Mss4-like_sf"/>
</dbReference>
<keyword evidence="7" id="KW-1185">Reference proteome</keyword>
<evidence type="ECO:0000259" key="5">
    <source>
        <dbReference type="PROSITE" id="PS51891"/>
    </source>
</evidence>
<evidence type="ECO:0000256" key="1">
    <source>
        <dbReference type="ARBA" id="ARBA00005495"/>
    </source>
</evidence>
<dbReference type="Proteomes" id="UP000031838">
    <property type="component" value="Chromosome 2"/>
</dbReference>
<keyword evidence="2" id="KW-0479">Metal-binding</keyword>
<reference evidence="6 7" key="2">
    <citation type="journal article" date="2016" name="Appl. Microbiol. Biotechnol.">
        <title>Mutations improving production and secretion of extracellular lipase by Burkholderia glumae PG1.</title>
        <authorList>
            <person name="Knapp A."/>
            <person name="Voget S."/>
            <person name="Gao R."/>
            <person name="Zaburannyi N."/>
            <person name="Krysciak D."/>
            <person name="Breuer M."/>
            <person name="Hauer B."/>
            <person name="Streit W.R."/>
            <person name="Muller R."/>
            <person name="Daniel R."/>
            <person name="Jaeger K.E."/>
        </authorList>
    </citation>
    <scope>NUCLEOTIDE SEQUENCE [LARGE SCALE GENOMIC DNA]</scope>
    <source>
        <strain evidence="6 7">PG1</strain>
    </source>
</reference>
<keyword evidence="4" id="KW-0456">Lyase</keyword>
<dbReference type="SUPFAM" id="SSF51316">
    <property type="entry name" value="Mss4-like"/>
    <property type="match status" value="1"/>
</dbReference>
<dbReference type="RefSeq" id="WP_042628990.1">
    <property type="nucleotide sequence ID" value="NZ_BSTO01000006.1"/>
</dbReference>
<evidence type="ECO:0000256" key="4">
    <source>
        <dbReference type="ARBA" id="ARBA00023239"/>
    </source>
</evidence>
<evidence type="ECO:0000256" key="2">
    <source>
        <dbReference type="ARBA" id="ARBA00022723"/>
    </source>
</evidence>
<sequence>MLTGGCLCGAVRYRFTGTPSRVSYCHCSQCRRFTGAPVFAAALVARETLVVEGEPREYRSSRHGIRQFCGTCGSSLFFAFDTRADQIEILLGTLDDAADVVPTFHGFDAARIPWFDVKDDLPRHAAMP</sequence>
<dbReference type="PANTHER" id="PTHR33337:SF40">
    <property type="entry name" value="CENP-V_GFA DOMAIN-CONTAINING PROTEIN-RELATED"/>
    <property type="match status" value="1"/>
</dbReference>
<dbReference type="EMBL" id="CP002581">
    <property type="protein sequence ID" value="AJK50774.1"/>
    <property type="molecule type" value="Genomic_DNA"/>
</dbReference>
<dbReference type="AlphaFoldDB" id="A0A0B6S8K7"/>
<evidence type="ECO:0000313" key="6">
    <source>
        <dbReference type="EMBL" id="AJK50774.1"/>
    </source>
</evidence>
<proteinExistence type="inferred from homology"/>
<keyword evidence="3" id="KW-0862">Zinc</keyword>
<name>A0A0B6S8K7_BURPL</name>
<dbReference type="GO" id="GO:0016846">
    <property type="term" value="F:carbon-sulfur lyase activity"/>
    <property type="evidence" value="ECO:0007669"/>
    <property type="project" value="InterPro"/>
</dbReference>
<feature type="domain" description="CENP-V/GFA" evidence="5">
    <location>
        <begin position="2"/>
        <end position="108"/>
    </location>
</feature>
<dbReference type="PANTHER" id="PTHR33337">
    <property type="entry name" value="GFA DOMAIN-CONTAINING PROTEIN"/>
    <property type="match status" value="1"/>
</dbReference>
<gene>
    <name evidence="6" type="ORF">BGL_2c27200</name>
</gene>
<dbReference type="KEGG" id="bgp:BGL_2c27200"/>
<dbReference type="OrthoDB" id="327703at2"/>
<evidence type="ECO:0000313" key="7">
    <source>
        <dbReference type="Proteomes" id="UP000031838"/>
    </source>
</evidence>
<organism evidence="6 7">
    <name type="scientific">Burkholderia plantarii</name>
    <dbReference type="NCBI Taxonomy" id="41899"/>
    <lineage>
        <taxon>Bacteria</taxon>
        <taxon>Pseudomonadati</taxon>
        <taxon>Pseudomonadota</taxon>
        <taxon>Betaproteobacteria</taxon>
        <taxon>Burkholderiales</taxon>
        <taxon>Burkholderiaceae</taxon>
        <taxon>Burkholderia</taxon>
    </lineage>
</organism>
<dbReference type="InterPro" id="IPR006913">
    <property type="entry name" value="CENP-V/GFA"/>
</dbReference>
<comment type="similarity">
    <text evidence="1">Belongs to the Gfa family.</text>
</comment>
<protein>
    <submittedName>
        <fullName evidence="6">Putative glutathione-dependent formaldehyde-activating enzyme, GFA</fullName>
    </submittedName>
</protein>
<reference evidence="7" key="1">
    <citation type="submission" date="2011-03" db="EMBL/GenBank/DDBJ databases">
        <authorList>
            <person name="Voget S."/>
            <person name="Streit W.R."/>
            <person name="Jaeger K.E."/>
            <person name="Daniel R."/>
        </authorList>
    </citation>
    <scope>NUCLEOTIDE SEQUENCE [LARGE SCALE GENOMIC DNA]</scope>
    <source>
        <strain evidence="7">PG1</strain>
    </source>
</reference>
<dbReference type="GO" id="GO:0046872">
    <property type="term" value="F:metal ion binding"/>
    <property type="evidence" value="ECO:0007669"/>
    <property type="project" value="UniProtKB-KW"/>
</dbReference>
<evidence type="ECO:0000256" key="3">
    <source>
        <dbReference type="ARBA" id="ARBA00022833"/>
    </source>
</evidence>
<dbReference type="Gene3D" id="3.90.1590.10">
    <property type="entry name" value="glutathione-dependent formaldehyde- activating enzyme (gfa)"/>
    <property type="match status" value="1"/>
</dbReference>
<dbReference type="PROSITE" id="PS51891">
    <property type="entry name" value="CENP_V_GFA"/>
    <property type="match status" value="1"/>
</dbReference>